<keyword evidence="2" id="KW-1185">Reference proteome</keyword>
<organism evidence="1 2">
    <name type="scientific">Dallia pectoralis</name>
    <name type="common">Alaska blackfish</name>
    <dbReference type="NCBI Taxonomy" id="75939"/>
    <lineage>
        <taxon>Eukaryota</taxon>
        <taxon>Metazoa</taxon>
        <taxon>Chordata</taxon>
        <taxon>Craniata</taxon>
        <taxon>Vertebrata</taxon>
        <taxon>Euteleostomi</taxon>
        <taxon>Actinopterygii</taxon>
        <taxon>Neopterygii</taxon>
        <taxon>Teleostei</taxon>
        <taxon>Protacanthopterygii</taxon>
        <taxon>Esociformes</taxon>
        <taxon>Umbridae</taxon>
        <taxon>Dallia</taxon>
    </lineage>
</organism>
<evidence type="ECO:0000313" key="1">
    <source>
        <dbReference type="EMBL" id="KAJ8007800.1"/>
    </source>
</evidence>
<dbReference type="EMBL" id="CM055735">
    <property type="protein sequence ID" value="KAJ8007800.1"/>
    <property type="molecule type" value="Genomic_DNA"/>
</dbReference>
<evidence type="ECO:0000313" key="2">
    <source>
        <dbReference type="Proteomes" id="UP001157502"/>
    </source>
</evidence>
<comment type="caution">
    <text evidence="1">The sequence shown here is derived from an EMBL/GenBank/DDBJ whole genome shotgun (WGS) entry which is preliminary data.</text>
</comment>
<gene>
    <name evidence="1" type="ORF">DPEC_G00097950</name>
</gene>
<reference evidence="1" key="1">
    <citation type="submission" date="2021-05" db="EMBL/GenBank/DDBJ databases">
        <authorList>
            <person name="Pan Q."/>
            <person name="Jouanno E."/>
            <person name="Zahm M."/>
            <person name="Klopp C."/>
            <person name="Cabau C."/>
            <person name="Louis A."/>
            <person name="Berthelot C."/>
            <person name="Parey E."/>
            <person name="Roest Crollius H."/>
            <person name="Montfort J."/>
            <person name="Robinson-Rechavi M."/>
            <person name="Bouchez O."/>
            <person name="Lampietro C."/>
            <person name="Lopez Roques C."/>
            <person name="Donnadieu C."/>
            <person name="Postlethwait J."/>
            <person name="Bobe J."/>
            <person name="Dillon D."/>
            <person name="Chandos A."/>
            <person name="von Hippel F."/>
            <person name="Guiguen Y."/>
        </authorList>
    </citation>
    <scope>NUCLEOTIDE SEQUENCE</scope>
    <source>
        <strain evidence="1">YG-Jan2019</strain>
    </source>
</reference>
<proteinExistence type="predicted"/>
<accession>A0ACC2GWA6</accession>
<sequence>MTIGKNSRKGSVRAPKFLDKSTGFYCHLDEPETAAGGEEGNRATGMRGDLGGLCSATDVYTGAEAHQEEHGLFDFYQGMMEDDNTTLLWRKSNRLSSRLRRSIRKSLPQTLSPSLDTGTEMETDTPVLEVTMVEMKSRWRRSIRKKQPTESHNAAPWEEDLTLGEERGTQTPELEVLEVEMKVEAEKCQRDEEKKTLDATREETDDQVLIKEKKRGREEETEEDGKKVTGQEEMKKRSTLKNYRKAFDRALRRGWENFITNLYSLLPLSRLSDPETARMVSRLHLIFCVLCIMFNEGSLRYISFLTDSMSTTQGRGFKIDNGNIEDLFRTAEEDTLRNGPEMVEASDNRLAELNIDEAVKFPDVIDFIATFQTDSVSVNDGDNVNSQVNLYQNNTNLTVMVDSSDISETVAVPPTDVTPLDLSTVQDALHPVHQNILIDQINGSETNYYNLSAEANKLMAYSGNSVSTKAISSVAAEEHNVNSEAYGSLAPDVYDFAEFSGSTSGLTDQMDFTTEDPEIKTQENVAFSASGYKFDYSNLKKIHLSTSTDDAASPTVTISTVEQSGGNENQVVAHIVAHMIRYTVESENFETIGDYHNNDNNVASSQTFVAPLMRSSYLDDNEKDMTVIASTAGDTVPVTMLEDHVKTRENDCNKEKDHLRLQ</sequence>
<name>A0ACC2GWA6_DALPE</name>
<dbReference type="Proteomes" id="UP001157502">
    <property type="component" value="Chromosome 8"/>
</dbReference>
<protein>
    <submittedName>
        <fullName evidence="1">Uncharacterized protein</fullName>
    </submittedName>
</protein>